<evidence type="ECO:0000313" key="3">
    <source>
        <dbReference type="Proteomes" id="UP000184225"/>
    </source>
</evidence>
<protein>
    <recommendedName>
        <fullName evidence="4">Prepilin-type N-terminal cleavage/methylation domain-containing protein</fullName>
    </recommendedName>
</protein>
<keyword evidence="1" id="KW-0812">Transmembrane</keyword>
<reference evidence="2 3" key="1">
    <citation type="submission" date="2016-11" db="EMBL/GenBank/DDBJ databases">
        <authorList>
            <person name="Jaros S."/>
            <person name="Januszkiewicz K."/>
            <person name="Wedrychowicz H."/>
        </authorList>
    </citation>
    <scope>NUCLEOTIDE SEQUENCE [LARGE SCALE GENOMIC DNA]</scope>
    <source>
        <strain evidence="2 3">DSM 21425</strain>
    </source>
</reference>
<evidence type="ECO:0000313" key="2">
    <source>
        <dbReference type="EMBL" id="SHI73867.1"/>
    </source>
</evidence>
<organism evidence="2 3">
    <name type="scientific">Mesonia phycicola</name>
    <dbReference type="NCBI Taxonomy" id="579105"/>
    <lineage>
        <taxon>Bacteria</taxon>
        <taxon>Pseudomonadati</taxon>
        <taxon>Bacteroidota</taxon>
        <taxon>Flavobacteriia</taxon>
        <taxon>Flavobacteriales</taxon>
        <taxon>Flavobacteriaceae</taxon>
        <taxon>Mesonia</taxon>
    </lineage>
</organism>
<sequence>MLKAYTILETVIMMVLMTIVVSFIYLFYGYLSYSLENFMKTEKYSMQVNNFRYLLNDDFLTSQYIYKANSSQVKIISYDNKSILYYQKGDYFYRNSNNHIDSLNVKQVEWKFLNDSVKTTRIIDRIEIVSEFEDEEVKLFFQKKYYATILMNNL</sequence>
<name>A0A1M6DKJ4_9FLAO</name>
<proteinExistence type="predicted"/>
<evidence type="ECO:0000256" key="1">
    <source>
        <dbReference type="SAM" id="Phobius"/>
    </source>
</evidence>
<evidence type="ECO:0008006" key="4">
    <source>
        <dbReference type="Google" id="ProtNLM"/>
    </source>
</evidence>
<keyword evidence="3" id="KW-1185">Reference proteome</keyword>
<keyword evidence="1" id="KW-1133">Transmembrane helix</keyword>
<keyword evidence="1" id="KW-0472">Membrane</keyword>
<accession>A0A1M6DKJ4</accession>
<dbReference type="STRING" id="579105.SAMN04488096_10453"/>
<feature type="transmembrane region" description="Helical" evidence="1">
    <location>
        <begin position="12"/>
        <end position="31"/>
    </location>
</feature>
<dbReference type="EMBL" id="FQYY01000004">
    <property type="protein sequence ID" value="SHI73867.1"/>
    <property type="molecule type" value="Genomic_DNA"/>
</dbReference>
<gene>
    <name evidence="2" type="ORF">SAMN04488096_10453</name>
</gene>
<dbReference type="AlphaFoldDB" id="A0A1M6DKJ4"/>
<dbReference type="Proteomes" id="UP000184225">
    <property type="component" value="Unassembled WGS sequence"/>
</dbReference>